<dbReference type="GO" id="GO:0008782">
    <property type="term" value="F:adenosylhomocysteine nucleosidase activity"/>
    <property type="evidence" value="ECO:0007669"/>
    <property type="project" value="UniProtKB-EC"/>
</dbReference>
<dbReference type="EMBL" id="CP006934">
    <property type="protein sequence ID" value="AHI53955.1"/>
    <property type="molecule type" value="Genomic_DNA"/>
</dbReference>
<dbReference type="GO" id="GO:0009164">
    <property type="term" value="P:nucleoside catabolic process"/>
    <property type="evidence" value="ECO:0007669"/>
    <property type="project" value="InterPro"/>
</dbReference>
<feature type="domain" description="Nucleoside phosphorylase" evidence="7">
    <location>
        <begin position="4"/>
        <end position="219"/>
    </location>
</feature>
<evidence type="ECO:0000259" key="7">
    <source>
        <dbReference type="Pfam" id="PF01048"/>
    </source>
</evidence>
<dbReference type="InterPro" id="IPR000845">
    <property type="entry name" value="Nucleoside_phosphorylase_d"/>
</dbReference>
<evidence type="ECO:0000256" key="4">
    <source>
        <dbReference type="ARBA" id="ARBA00022801"/>
    </source>
</evidence>
<keyword evidence="4" id="KW-0378">Hydrolase</keyword>
<dbReference type="HOGENOM" id="CLU_031248_2_2_14"/>
<evidence type="ECO:0000256" key="1">
    <source>
        <dbReference type="ARBA" id="ARBA00004945"/>
    </source>
</evidence>
<feature type="transmembrane region" description="Helical" evidence="6">
    <location>
        <begin position="38"/>
        <end position="60"/>
    </location>
</feature>
<dbReference type="GO" id="GO:0019284">
    <property type="term" value="P:L-methionine salvage from S-adenosylmethionine"/>
    <property type="evidence" value="ECO:0007669"/>
    <property type="project" value="TreeGrafter"/>
</dbReference>
<dbReference type="PANTHER" id="PTHR46832:SF1">
    <property type="entry name" value="5'-METHYLTHIOADENOSINE_S-ADENOSYLHOMOCYSTEINE NUCLEOSIDASE"/>
    <property type="match status" value="1"/>
</dbReference>
<dbReference type="NCBIfam" id="TIGR01704">
    <property type="entry name" value="MTA_SAH-Nsdase"/>
    <property type="match status" value="1"/>
</dbReference>
<dbReference type="GO" id="GO:0008930">
    <property type="term" value="F:methylthioadenosine nucleosidase activity"/>
    <property type="evidence" value="ECO:0007669"/>
    <property type="project" value="InterPro"/>
</dbReference>
<dbReference type="GO" id="GO:0019509">
    <property type="term" value="P:L-methionine salvage from methylthioadenosine"/>
    <property type="evidence" value="ECO:0007669"/>
    <property type="project" value="UniProtKB-UniPathway"/>
</dbReference>
<dbReference type="KEGG" id="ssab:SSABA_v1c05510"/>
<keyword evidence="3" id="KW-0028">Amino-acid biosynthesis</keyword>
<accession>W6AAS5</accession>
<organism evidence="8 9">
    <name type="scientific">Spiroplasma sabaudiense Ar-1343</name>
    <dbReference type="NCBI Taxonomy" id="1276257"/>
    <lineage>
        <taxon>Bacteria</taxon>
        <taxon>Bacillati</taxon>
        <taxon>Mycoplasmatota</taxon>
        <taxon>Mollicutes</taxon>
        <taxon>Entomoplasmatales</taxon>
        <taxon>Spiroplasmataceae</taxon>
        <taxon>Spiroplasma</taxon>
    </lineage>
</organism>
<dbReference type="InterPro" id="IPR010049">
    <property type="entry name" value="MTA_SAH_Nsdase"/>
</dbReference>
<dbReference type="AlphaFoldDB" id="W6AAS5"/>
<dbReference type="EC" id="3.2.2.9" evidence="2"/>
<dbReference type="CDD" id="cd09008">
    <property type="entry name" value="MTAN"/>
    <property type="match status" value="1"/>
</dbReference>
<evidence type="ECO:0000256" key="5">
    <source>
        <dbReference type="ARBA" id="ARBA00023167"/>
    </source>
</evidence>
<sequence>MKLIVVAMYEEIEGFLNSESFVIVEHQFLKIYKNDKTYLLITGIGLVNAALTLSAFLAIYQNEVTQIYNFGSAGSSSKNLQVFDIVVANRVYYSTVDLTGFGYAYGQIPKESEYFEMTLAQSILMKLSPNFDVHSSNLASSDIFISDENKFENFVIKASKSIEVFDMEAAALCHVAKKFAKPINVIKLISDNLLIKNNEVQFSEFIGEISLKMKEIINVVLK</sequence>
<evidence type="ECO:0000256" key="3">
    <source>
        <dbReference type="ARBA" id="ARBA00022605"/>
    </source>
</evidence>
<proteinExistence type="predicted"/>
<evidence type="ECO:0000313" key="8">
    <source>
        <dbReference type="EMBL" id="AHI53955.1"/>
    </source>
</evidence>
<comment type="pathway">
    <text evidence="1">Amino-acid biosynthesis; L-methionine biosynthesis via salvage pathway; S-methyl-5-thio-alpha-D-ribose 1-phosphate from S-methyl-5'-thioadenosine (hydrolase route): step 1/2.</text>
</comment>
<dbReference type="UniPathway" id="UPA00904">
    <property type="reaction ID" value="UER00871"/>
</dbReference>
<dbReference type="PATRIC" id="fig|1276257.3.peg.562"/>
<dbReference type="STRING" id="1276257.SSABA_v1c05510"/>
<dbReference type="Pfam" id="PF01048">
    <property type="entry name" value="PNP_UDP_1"/>
    <property type="match status" value="1"/>
</dbReference>
<dbReference type="GO" id="GO:0005829">
    <property type="term" value="C:cytosol"/>
    <property type="evidence" value="ECO:0007669"/>
    <property type="project" value="TreeGrafter"/>
</dbReference>
<dbReference type="SUPFAM" id="SSF53167">
    <property type="entry name" value="Purine and uridine phosphorylases"/>
    <property type="match status" value="1"/>
</dbReference>
<dbReference type="OrthoDB" id="9792278at2"/>
<dbReference type="PANTHER" id="PTHR46832">
    <property type="entry name" value="5'-METHYLTHIOADENOSINE/S-ADENOSYLHOMOCYSTEINE NUCLEOSIDASE"/>
    <property type="match status" value="1"/>
</dbReference>
<evidence type="ECO:0000313" key="9">
    <source>
        <dbReference type="Proteomes" id="UP000019265"/>
    </source>
</evidence>
<keyword evidence="6" id="KW-0812">Transmembrane</keyword>
<protein>
    <recommendedName>
        <fullName evidence="2">adenosylhomocysteine nucleosidase</fullName>
        <ecNumber evidence="2">3.2.2.9</ecNumber>
    </recommendedName>
</protein>
<keyword evidence="5" id="KW-0486">Methionine biosynthesis</keyword>
<dbReference type="Proteomes" id="UP000019265">
    <property type="component" value="Chromosome"/>
</dbReference>
<dbReference type="eggNOG" id="COG0775">
    <property type="taxonomic scope" value="Bacteria"/>
</dbReference>
<keyword evidence="9" id="KW-1185">Reference proteome</keyword>
<dbReference type="RefSeq" id="WP_025251093.1">
    <property type="nucleotide sequence ID" value="NZ_CP006934.1"/>
</dbReference>
<dbReference type="Gene3D" id="3.40.50.1580">
    <property type="entry name" value="Nucleoside phosphorylase domain"/>
    <property type="match status" value="1"/>
</dbReference>
<keyword evidence="6" id="KW-0472">Membrane</keyword>
<name>W6AAS5_9MOLU</name>
<reference evidence="8 9" key="1">
    <citation type="journal article" date="2014" name="Genome Biol. Evol.">
        <title>Molecular evolution of the substrate utilization strategies and putative virulence factors in mosquito-associated Spiroplasma species.</title>
        <authorList>
            <person name="Chang T.H."/>
            <person name="Lo W.S."/>
            <person name="Ku C."/>
            <person name="Chen L.L."/>
            <person name="Kuo C.H."/>
        </authorList>
    </citation>
    <scope>NUCLEOTIDE SEQUENCE [LARGE SCALE GENOMIC DNA]</scope>
    <source>
        <strain evidence="8">Ar-1343</strain>
    </source>
</reference>
<evidence type="ECO:0000256" key="6">
    <source>
        <dbReference type="SAM" id="Phobius"/>
    </source>
</evidence>
<evidence type="ECO:0000256" key="2">
    <source>
        <dbReference type="ARBA" id="ARBA00011974"/>
    </source>
</evidence>
<dbReference type="InterPro" id="IPR035994">
    <property type="entry name" value="Nucleoside_phosphorylase_sf"/>
</dbReference>
<keyword evidence="6" id="KW-1133">Transmembrane helix</keyword>
<gene>
    <name evidence="8" type="primary">mtn</name>
    <name evidence="8" type="ORF">SSABA_v1c05510</name>
</gene>